<reference evidence="5 6" key="1">
    <citation type="submission" date="2016-10" db="EMBL/GenBank/DDBJ databases">
        <authorList>
            <person name="de Groot N.N."/>
        </authorList>
    </citation>
    <scope>NUCLEOTIDE SEQUENCE [LARGE SCALE GENOMIC DNA]</scope>
    <source>
        <strain evidence="5 6">DSM 14789</strain>
    </source>
</reference>
<dbReference type="GO" id="GO:0005737">
    <property type="term" value="C:cytoplasm"/>
    <property type="evidence" value="ECO:0007669"/>
    <property type="project" value="UniProtKB-SubCell"/>
</dbReference>
<evidence type="ECO:0000256" key="3">
    <source>
        <dbReference type="RuleBase" id="RU363094"/>
    </source>
</evidence>
<keyword evidence="6" id="KW-1185">Reference proteome</keyword>
<dbReference type="PANTHER" id="PTHR43877">
    <property type="entry name" value="AMINOALKYLPHOSPHONATE N-ACETYLTRANSFERASE-RELATED-RELATED"/>
    <property type="match status" value="1"/>
</dbReference>
<dbReference type="OrthoDB" id="9796919at2"/>
<dbReference type="InterPro" id="IPR006464">
    <property type="entry name" value="AcTrfase_RimI/Ard1"/>
</dbReference>
<dbReference type="NCBIfam" id="TIGR01575">
    <property type="entry name" value="rimI"/>
    <property type="match status" value="1"/>
</dbReference>
<dbReference type="InterPro" id="IPR000182">
    <property type="entry name" value="GNAT_dom"/>
</dbReference>
<dbReference type="CDD" id="cd04301">
    <property type="entry name" value="NAT_SF"/>
    <property type="match status" value="1"/>
</dbReference>
<sequence length="155" mass="17465">MTLRLKRLSHERLAEVVALEAAAQPHSSWSSTQFDEAFKGQRASLWGGCEGEELLGYALLYRLPFEAELQAIGVAPQARRRGIARALLRRLCDEARDWRSERLLLEVRESNQAARALYEQVGFTLDGRRRGYYRGADGRGEDALLMSKTLALTQG</sequence>
<dbReference type="InterPro" id="IPR050832">
    <property type="entry name" value="Bact_Acetyltransf"/>
</dbReference>
<keyword evidence="3" id="KW-0963">Cytoplasm</keyword>
<protein>
    <recommendedName>
        <fullName evidence="3">[Ribosomal protein bS18]-alanine N-acetyltransferase</fullName>
        <ecNumber evidence="3">2.3.1.266</ecNumber>
    </recommendedName>
</protein>
<dbReference type="GO" id="GO:0008999">
    <property type="term" value="F:protein-N-terminal-alanine acetyltransferase activity"/>
    <property type="evidence" value="ECO:0007669"/>
    <property type="project" value="UniProtKB-EC"/>
</dbReference>
<dbReference type="Pfam" id="PF00583">
    <property type="entry name" value="Acetyltransf_1"/>
    <property type="match status" value="1"/>
</dbReference>
<name>A0A1G9Q8V1_9GAMM</name>
<evidence type="ECO:0000256" key="1">
    <source>
        <dbReference type="ARBA" id="ARBA00022679"/>
    </source>
</evidence>
<dbReference type="PROSITE" id="PS51186">
    <property type="entry name" value="GNAT"/>
    <property type="match status" value="1"/>
</dbReference>
<dbReference type="STRING" id="119000.SAMN05661010_03243"/>
<accession>A0A1G9Q8V1</accession>
<dbReference type="EMBL" id="FNGI01000011">
    <property type="protein sequence ID" value="SDM06765.1"/>
    <property type="molecule type" value="Genomic_DNA"/>
</dbReference>
<evidence type="ECO:0000259" key="4">
    <source>
        <dbReference type="PROSITE" id="PS51186"/>
    </source>
</evidence>
<dbReference type="InterPro" id="IPR016181">
    <property type="entry name" value="Acyl_CoA_acyltransferase"/>
</dbReference>
<dbReference type="Proteomes" id="UP000198654">
    <property type="component" value="Unassembled WGS sequence"/>
</dbReference>
<dbReference type="PANTHER" id="PTHR43877:SF2">
    <property type="entry name" value="AMINOALKYLPHOSPHONATE N-ACETYLTRANSFERASE-RELATED"/>
    <property type="match status" value="1"/>
</dbReference>
<comment type="subcellular location">
    <subcellularLocation>
        <location evidence="3">Cytoplasm</location>
    </subcellularLocation>
</comment>
<dbReference type="AlphaFoldDB" id="A0A1G9Q8V1"/>
<organism evidence="5 6">
    <name type="scientific">Modicisalibacter muralis</name>
    <dbReference type="NCBI Taxonomy" id="119000"/>
    <lineage>
        <taxon>Bacteria</taxon>
        <taxon>Pseudomonadati</taxon>
        <taxon>Pseudomonadota</taxon>
        <taxon>Gammaproteobacteria</taxon>
        <taxon>Oceanospirillales</taxon>
        <taxon>Halomonadaceae</taxon>
        <taxon>Modicisalibacter</taxon>
    </lineage>
</organism>
<evidence type="ECO:0000313" key="6">
    <source>
        <dbReference type="Proteomes" id="UP000198654"/>
    </source>
</evidence>
<evidence type="ECO:0000256" key="2">
    <source>
        <dbReference type="ARBA" id="ARBA00023315"/>
    </source>
</evidence>
<gene>
    <name evidence="5" type="ORF">SAMN05661010_03243</name>
</gene>
<feature type="domain" description="N-acetyltransferase" evidence="4">
    <location>
        <begin position="3"/>
        <end position="151"/>
    </location>
</feature>
<dbReference type="EC" id="2.3.1.266" evidence="3"/>
<keyword evidence="1 5" id="KW-0808">Transferase</keyword>
<comment type="similarity">
    <text evidence="3">Belongs to the acetyltransferase family. RimI subfamily.</text>
</comment>
<comment type="catalytic activity">
    <reaction evidence="3">
        <text>N-terminal L-alanyl-[ribosomal protein bS18] + acetyl-CoA = N-terminal N(alpha)-acetyl-L-alanyl-[ribosomal protein bS18] + CoA + H(+)</text>
        <dbReference type="Rhea" id="RHEA:43756"/>
        <dbReference type="Rhea" id="RHEA-COMP:10676"/>
        <dbReference type="Rhea" id="RHEA-COMP:10677"/>
        <dbReference type="ChEBI" id="CHEBI:15378"/>
        <dbReference type="ChEBI" id="CHEBI:57287"/>
        <dbReference type="ChEBI" id="CHEBI:57288"/>
        <dbReference type="ChEBI" id="CHEBI:64718"/>
        <dbReference type="ChEBI" id="CHEBI:83683"/>
        <dbReference type="EC" id="2.3.1.266"/>
    </reaction>
</comment>
<dbReference type="Gene3D" id="3.40.630.30">
    <property type="match status" value="1"/>
</dbReference>
<evidence type="ECO:0000313" key="5">
    <source>
        <dbReference type="EMBL" id="SDM06765.1"/>
    </source>
</evidence>
<dbReference type="SUPFAM" id="SSF55729">
    <property type="entry name" value="Acyl-CoA N-acyltransferases (Nat)"/>
    <property type="match status" value="1"/>
</dbReference>
<dbReference type="RefSeq" id="WP_089730323.1">
    <property type="nucleotide sequence ID" value="NZ_FNGI01000011.1"/>
</dbReference>
<keyword evidence="2" id="KW-0012">Acyltransferase</keyword>
<proteinExistence type="inferred from homology"/>
<comment type="function">
    <text evidence="3">Acetylates the N-terminal alanine of ribosomal protein bS18.</text>
</comment>